<reference evidence="1" key="1">
    <citation type="journal article" date="2022" name="Int. J. Mol. Sci.">
        <title>Draft Genome of Tanacetum Coccineum: Genomic Comparison of Closely Related Tanacetum-Family Plants.</title>
        <authorList>
            <person name="Yamashiro T."/>
            <person name="Shiraishi A."/>
            <person name="Nakayama K."/>
            <person name="Satake H."/>
        </authorList>
    </citation>
    <scope>NUCLEOTIDE SEQUENCE</scope>
</reference>
<gene>
    <name evidence="1" type="ORF">Tco_0907871</name>
</gene>
<evidence type="ECO:0000313" key="2">
    <source>
        <dbReference type="Proteomes" id="UP001151760"/>
    </source>
</evidence>
<organism evidence="1 2">
    <name type="scientific">Tanacetum coccineum</name>
    <dbReference type="NCBI Taxonomy" id="301880"/>
    <lineage>
        <taxon>Eukaryota</taxon>
        <taxon>Viridiplantae</taxon>
        <taxon>Streptophyta</taxon>
        <taxon>Embryophyta</taxon>
        <taxon>Tracheophyta</taxon>
        <taxon>Spermatophyta</taxon>
        <taxon>Magnoliopsida</taxon>
        <taxon>eudicotyledons</taxon>
        <taxon>Gunneridae</taxon>
        <taxon>Pentapetalae</taxon>
        <taxon>asterids</taxon>
        <taxon>campanulids</taxon>
        <taxon>Asterales</taxon>
        <taxon>Asteraceae</taxon>
        <taxon>Asteroideae</taxon>
        <taxon>Anthemideae</taxon>
        <taxon>Anthemidinae</taxon>
        <taxon>Tanacetum</taxon>
    </lineage>
</organism>
<proteinExistence type="predicted"/>
<dbReference type="EMBL" id="BQNB010014390">
    <property type="protein sequence ID" value="GJT27596.1"/>
    <property type="molecule type" value="Genomic_DNA"/>
</dbReference>
<comment type="caution">
    <text evidence="1">The sequence shown here is derived from an EMBL/GenBank/DDBJ whole genome shotgun (WGS) entry which is preliminary data.</text>
</comment>
<keyword evidence="2" id="KW-1185">Reference proteome</keyword>
<sequence>MLLYIKGKEHGKLLVDSFLNGPFQYGTITEPETATTPAIVRQRRYDELIRKEKIRESVDIKANNIVLQGNLATIQDKRVTVQTVQGRQTQAQGYAGSGVRSNAIEEDHMARQCSKPKRPRNSTWFKEKAMLVEALESGVALDEEHMALLADNGDIVTTDTEETLKLAEESRLKMFAKQNDQIAKEKKVNIAPIDYVDLNKLFEHLVSHFVPQKQLSAEQAFWLPISKPVSEIPPPPEPVLKGIPHELPPINLVKDSFNKMRSHVNEFENVVTVRTMVTGQNEGA</sequence>
<protein>
    <submittedName>
        <fullName evidence="1">Uncharacterized protein</fullName>
    </submittedName>
</protein>
<name>A0ABQ5CKI0_9ASTR</name>
<accession>A0ABQ5CKI0</accession>
<reference evidence="1" key="2">
    <citation type="submission" date="2022-01" db="EMBL/GenBank/DDBJ databases">
        <authorList>
            <person name="Yamashiro T."/>
            <person name="Shiraishi A."/>
            <person name="Satake H."/>
            <person name="Nakayama K."/>
        </authorList>
    </citation>
    <scope>NUCLEOTIDE SEQUENCE</scope>
</reference>
<dbReference type="Proteomes" id="UP001151760">
    <property type="component" value="Unassembled WGS sequence"/>
</dbReference>
<evidence type="ECO:0000313" key="1">
    <source>
        <dbReference type="EMBL" id="GJT27596.1"/>
    </source>
</evidence>